<keyword evidence="3" id="KW-0472">Membrane</keyword>
<sequence length="409" mass="41699">MTGWRPVRSLLAAIFLAMAGSGFVATLIALRLQEAGASPVTIGWMGTAYFIGLGLGSLLAFTVVGRVGHIRAFATFVSLFSASLLAYALYQHPAFWAGLRLLDGLCMAGIFVCLESWLNDRAPATGRGGVLATYMIALYVGQAVGQPILMLATSQPLLPLVAGSLLMSLAVLPIALTRMPAPPLPEGGAMGLGALYAASPLGVAGALATGVMLGAFYALGGLFTAGIGMDLSQTSRFMGIAILGGVVLQWPLGLLSDRFDRRRVIIGTLAAALALALLLILAALALPALLLPVVGLFGGVTFALYPLFVAHANDRLADGARVGATGGLVLVYAGGAILGPLSGAAAMVGLGPAGLFALIALVAAATLAFALLRTRRTAPVPAEQQMPYQILPRTTLAAAMVLDGPPNTG</sequence>
<protein>
    <submittedName>
        <fullName evidence="4">MFS transporter</fullName>
    </submittedName>
</protein>
<dbReference type="SUPFAM" id="SSF103473">
    <property type="entry name" value="MFS general substrate transporter"/>
    <property type="match status" value="1"/>
</dbReference>
<dbReference type="InterPro" id="IPR036259">
    <property type="entry name" value="MFS_trans_sf"/>
</dbReference>
<name>A0A2K9ND81_9PROT</name>
<dbReference type="Pfam" id="PF07690">
    <property type="entry name" value="MFS_1"/>
    <property type="match status" value="1"/>
</dbReference>
<evidence type="ECO:0000256" key="3">
    <source>
        <dbReference type="ARBA" id="ARBA00023136"/>
    </source>
</evidence>
<gene>
    <name evidence="4" type="ORF">C0V82_13070</name>
</gene>
<dbReference type="Proteomes" id="UP000234752">
    <property type="component" value="Chromosome eg_1"/>
</dbReference>
<dbReference type="PANTHER" id="PTHR23521">
    <property type="entry name" value="TRANSPORTER MFS SUPERFAMILY"/>
    <property type="match status" value="1"/>
</dbReference>
<reference evidence="4 5" key="1">
    <citation type="submission" date="2017-12" db="EMBL/GenBank/DDBJ databases">
        <title>Genomes of bacteria within cyanobacterial aggregates.</title>
        <authorList>
            <person name="Cai H."/>
        </authorList>
    </citation>
    <scope>NUCLEOTIDE SEQUENCE [LARGE SCALE GENOMIC DNA]</scope>
    <source>
        <strain evidence="4 5">TH16</strain>
    </source>
</reference>
<dbReference type="KEGG" id="ncb:C0V82_13070"/>
<dbReference type="EMBL" id="CP025611">
    <property type="protein sequence ID" value="AUN31064.1"/>
    <property type="molecule type" value="Genomic_DNA"/>
</dbReference>
<dbReference type="InterPro" id="IPR020846">
    <property type="entry name" value="MFS_dom"/>
</dbReference>
<evidence type="ECO:0000256" key="2">
    <source>
        <dbReference type="ARBA" id="ARBA00022989"/>
    </source>
</evidence>
<dbReference type="PANTHER" id="PTHR23521:SF3">
    <property type="entry name" value="MFS TRANSPORTER"/>
    <property type="match status" value="1"/>
</dbReference>
<evidence type="ECO:0000313" key="4">
    <source>
        <dbReference type="EMBL" id="AUN31064.1"/>
    </source>
</evidence>
<dbReference type="Gene3D" id="1.20.1250.20">
    <property type="entry name" value="MFS general substrate transporter like domains"/>
    <property type="match status" value="2"/>
</dbReference>
<organism evidence="4 5">
    <name type="scientific">Niveispirillum cyanobacteriorum</name>
    <dbReference type="NCBI Taxonomy" id="1612173"/>
    <lineage>
        <taxon>Bacteria</taxon>
        <taxon>Pseudomonadati</taxon>
        <taxon>Pseudomonadota</taxon>
        <taxon>Alphaproteobacteria</taxon>
        <taxon>Rhodospirillales</taxon>
        <taxon>Azospirillaceae</taxon>
        <taxon>Niveispirillum</taxon>
    </lineage>
</organism>
<dbReference type="RefSeq" id="WP_102112680.1">
    <property type="nucleotide sequence ID" value="NZ_BMGN01000011.1"/>
</dbReference>
<dbReference type="OrthoDB" id="9810614at2"/>
<dbReference type="AlphaFoldDB" id="A0A2K9ND81"/>
<keyword evidence="1" id="KW-0812">Transmembrane</keyword>
<proteinExistence type="predicted"/>
<dbReference type="CDD" id="cd17477">
    <property type="entry name" value="MFS_YcaD_like"/>
    <property type="match status" value="1"/>
</dbReference>
<evidence type="ECO:0000256" key="1">
    <source>
        <dbReference type="ARBA" id="ARBA00022692"/>
    </source>
</evidence>
<dbReference type="InterPro" id="IPR011701">
    <property type="entry name" value="MFS"/>
</dbReference>
<keyword evidence="5" id="KW-1185">Reference proteome</keyword>
<dbReference type="PROSITE" id="PS50850">
    <property type="entry name" value="MFS"/>
    <property type="match status" value="1"/>
</dbReference>
<evidence type="ECO:0000313" key="5">
    <source>
        <dbReference type="Proteomes" id="UP000234752"/>
    </source>
</evidence>
<dbReference type="InterPro" id="IPR047200">
    <property type="entry name" value="MFS_YcaD-like"/>
</dbReference>
<dbReference type="GO" id="GO:0005886">
    <property type="term" value="C:plasma membrane"/>
    <property type="evidence" value="ECO:0007669"/>
    <property type="project" value="TreeGrafter"/>
</dbReference>
<dbReference type="GO" id="GO:0022857">
    <property type="term" value="F:transmembrane transporter activity"/>
    <property type="evidence" value="ECO:0007669"/>
    <property type="project" value="InterPro"/>
</dbReference>
<keyword evidence="2" id="KW-1133">Transmembrane helix</keyword>
<accession>A0A2K9ND81</accession>